<evidence type="ECO:0000313" key="2">
    <source>
        <dbReference type="EMBL" id="KAF0719830.1"/>
    </source>
</evidence>
<protein>
    <submittedName>
        <fullName evidence="3">Aste57867_750 protein</fullName>
    </submittedName>
</protein>
<keyword evidence="1" id="KW-0812">Transmembrane</keyword>
<evidence type="ECO:0000313" key="3">
    <source>
        <dbReference type="EMBL" id="VFT77974.1"/>
    </source>
</evidence>
<feature type="transmembrane region" description="Helical" evidence="1">
    <location>
        <begin position="12"/>
        <end position="30"/>
    </location>
</feature>
<dbReference type="EMBL" id="CAADRA010000045">
    <property type="protein sequence ID" value="VFT77974.1"/>
    <property type="molecule type" value="Genomic_DNA"/>
</dbReference>
<keyword evidence="1" id="KW-0472">Membrane</keyword>
<sequence length="267" mass="29077">MSARGLSQTTLAIGVAVVAVTLVALVKIVMDASSSSSSSPSTSATTDDGVVSKKDKLHGYLTSVAKSVEEWMAHMPELTQRVMEEAKARGEFIPEEQLHAALAERMQEAFQAAEENASATFDMSNEAVQEAVQELHEDPDILVAMQRLQAALGQTPLVADVPDDLTPRRTLDAMGKILQVVVRAMEEALAAARARGMKNPNADMHLWQDQYMQKTVAYTAAIYQELGVTEAILNAAVAKYGQEDMAFQGQLQGMLMQQQEHFKRLGL</sequence>
<dbReference type="AlphaFoldDB" id="A0A485K4K5"/>
<name>A0A485K4K5_9STRA</name>
<organism evidence="3 4">
    <name type="scientific">Aphanomyces stellatus</name>
    <dbReference type="NCBI Taxonomy" id="120398"/>
    <lineage>
        <taxon>Eukaryota</taxon>
        <taxon>Sar</taxon>
        <taxon>Stramenopiles</taxon>
        <taxon>Oomycota</taxon>
        <taxon>Saprolegniomycetes</taxon>
        <taxon>Saprolegniales</taxon>
        <taxon>Verrucalvaceae</taxon>
        <taxon>Aphanomyces</taxon>
    </lineage>
</organism>
<keyword evidence="1" id="KW-1133">Transmembrane helix</keyword>
<accession>A0A485K4K5</accession>
<dbReference type="EMBL" id="VJMH01000045">
    <property type="protein sequence ID" value="KAF0719830.1"/>
    <property type="molecule type" value="Genomic_DNA"/>
</dbReference>
<dbReference type="Proteomes" id="UP000332933">
    <property type="component" value="Unassembled WGS sequence"/>
</dbReference>
<evidence type="ECO:0000256" key="1">
    <source>
        <dbReference type="SAM" id="Phobius"/>
    </source>
</evidence>
<evidence type="ECO:0000313" key="4">
    <source>
        <dbReference type="Proteomes" id="UP000332933"/>
    </source>
</evidence>
<reference evidence="2" key="2">
    <citation type="submission" date="2019-06" db="EMBL/GenBank/DDBJ databases">
        <title>Genomics analysis of Aphanomyces spp. identifies a new class of oomycete effector associated with host adaptation.</title>
        <authorList>
            <person name="Gaulin E."/>
        </authorList>
    </citation>
    <scope>NUCLEOTIDE SEQUENCE</scope>
    <source>
        <strain evidence="2">CBS 578.67</strain>
    </source>
</reference>
<keyword evidence="4" id="KW-1185">Reference proteome</keyword>
<reference evidence="3 4" key="1">
    <citation type="submission" date="2019-03" db="EMBL/GenBank/DDBJ databases">
        <authorList>
            <person name="Gaulin E."/>
            <person name="Dumas B."/>
        </authorList>
    </citation>
    <scope>NUCLEOTIDE SEQUENCE [LARGE SCALE GENOMIC DNA]</scope>
    <source>
        <strain evidence="3">CBS 568.67</strain>
    </source>
</reference>
<dbReference type="OrthoDB" id="75652at2759"/>
<proteinExistence type="predicted"/>
<gene>
    <name evidence="3" type="primary">Aste57867_750</name>
    <name evidence="2" type="ORF">As57867_000749</name>
    <name evidence="3" type="ORF">ASTE57867_750</name>
</gene>